<proteinExistence type="predicted"/>
<evidence type="ECO:0000313" key="1">
    <source>
        <dbReference type="EMBL" id="TGY95426.1"/>
    </source>
</evidence>
<gene>
    <name evidence="1" type="ORF">E5329_14760</name>
</gene>
<dbReference type="EMBL" id="SRYA01000029">
    <property type="protein sequence ID" value="TGY95426.1"/>
    <property type="molecule type" value="Genomic_DNA"/>
</dbReference>
<reference evidence="1" key="1">
    <citation type="submission" date="2019-04" db="EMBL/GenBank/DDBJ databases">
        <title>Microbes associate with the intestines of laboratory mice.</title>
        <authorList>
            <person name="Navarre W."/>
            <person name="Wong E."/>
            <person name="Huang K."/>
            <person name="Tropini C."/>
            <person name="Ng K."/>
            <person name="Yu B."/>
        </authorList>
    </citation>
    <scope>NUCLEOTIDE SEQUENCE</scope>
    <source>
        <strain evidence="1">NM01_1-7b</strain>
    </source>
</reference>
<sequence length="183" mass="21145">MEIIYTWVKNIVCFYIFMNIIIHLLPRESYRKYVRFFSGMLLMILVATPVLSVLGKEDELMKKISQAGFFQELDNLKLDTAHLEQTQKKMYVQEYERAIEMDIGRIAEGKELYPVQIEVHLSEEYQVESIAMAVRVEEDGVSVPKASFGDNSSEYPGAGELKQELMEFYRLDETKIQIAVQGG</sequence>
<comment type="caution">
    <text evidence="1">The sequence shown here is derived from an EMBL/GenBank/DDBJ whole genome shotgun (WGS) entry which is preliminary data.</text>
</comment>
<name>A0AC61RUM8_9FIRM</name>
<evidence type="ECO:0000313" key="2">
    <source>
        <dbReference type="Proteomes" id="UP000304953"/>
    </source>
</evidence>
<keyword evidence="2" id="KW-1185">Reference proteome</keyword>
<accession>A0AC61RUM8</accession>
<dbReference type="Proteomes" id="UP000304953">
    <property type="component" value="Unassembled WGS sequence"/>
</dbReference>
<organism evidence="1 2">
    <name type="scientific">Petralouisia muris</name>
    <dbReference type="NCBI Taxonomy" id="3032872"/>
    <lineage>
        <taxon>Bacteria</taxon>
        <taxon>Bacillati</taxon>
        <taxon>Bacillota</taxon>
        <taxon>Clostridia</taxon>
        <taxon>Lachnospirales</taxon>
        <taxon>Lachnospiraceae</taxon>
        <taxon>Petralouisia</taxon>
    </lineage>
</organism>
<protein>
    <submittedName>
        <fullName evidence="1">Uncharacterized protein</fullName>
    </submittedName>
</protein>